<feature type="region of interest" description="Disordered" evidence="1">
    <location>
        <begin position="1"/>
        <end position="24"/>
    </location>
</feature>
<accession>A0A0L0T842</accession>
<reference evidence="3" key="2">
    <citation type="submission" date="2009-11" db="EMBL/GenBank/DDBJ databases">
        <title>The Genome Sequence of Allomyces macrogynus strain ATCC 38327.</title>
        <authorList>
            <consortium name="The Broad Institute Genome Sequencing Platform"/>
            <person name="Russ C."/>
            <person name="Cuomo C."/>
            <person name="Shea T."/>
            <person name="Young S.K."/>
            <person name="Zeng Q."/>
            <person name="Koehrsen M."/>
            <person name="Haas B."/>
            <person name="Borodovsky M."/>
            <person name="Guigo R."/>
            <person name="Alvarado L."/>
            <person name="Berlin A."/>
            <person name="Borenstein D."/>
            <person name="Chen Z."/>
            <person name="Engels R."/>
            <person name="Freedman E."/>
            <person name="Gellesch M."/>
            <person name="Goldberg J."/>
            <person name="Griggs A."/>
            <person name="Gujja S."/>
            <person name="Heiman D."/>
            <person name="Hepburn T."/>
            <person name="Howarth C."/>
            <person name="Jen D."/>
            <person name="Larson L."/>
            <person name="Lewis B."/>
            <person name="Mehta T."/>
            <person name="Park D."/>
            <person name="Pearson M."/>
            <person name="Roberts A."/>
            <person name="Saif S."/>
            <person name="Shenoy N."/>
            <person name="Sisk P."/>
            <person name="Stolte C."/>
            <person name="Sykes S."/>
            <person name="Walk T."/>
            <person name="White J."/>
            <person name="Yandava C."/>
            <person name="Burger G."/>
            <person name="Gray M.W."/>
            <person name="Holland P.W.H."/>
            <person name="King N."/>
            <person name="Lang F.B.F."/>
            <person name="Roger A.J."/>
            <person name="Ruiz-Trillo I."/>
            <person name="Lander E."/>
            <person name="Nusbaum C."/>
        </authorList>
    </citation>
    <scope>NUCLEOTIDE SEQUENCE [LARGE SCALE GENOMIC DNA]</scope>
    <source>
        <strain evidence="3">ATCC 38327</strain>
    </source>
</reference>
<dbReference type="Proteomes" id="UP000054350">
    <property type="component" value="Unassembled WGS sequence"/>
</dbReference>
<reference evidence="2 3" key="1">
    <citation type="submission" date="2009-11" db="EMBL/GenBank/DDBJ databases">
        <title>Annotation of Allomyces macrogynus ATCC 38327.</title>
        <authorList>
            <consortium name="The Broad Institute Genome Sequencing Platform"/>
            <person name="Russ C."/>
            <person name="Cuomo C."/>
            <person name="Burger G."/>
            <person name="Gray M.W."/>
            <person name="Holland P.W.H."/>
            <person name="King N."/>
            <person name="Lang F.B.F."/>
            <person name="Roger A.J."/>
            <person name="Ruiz-Trillo I."/>
            <person name="Young S.K."/>
            <person name="Zeng Q."/>
            <person name="Gargeya S."/>
            <person name="Fitzgerald M."/>
            <person name="Haas B."/>
            <person name="Abouelleil A."/>
            <person name="Alvarado L."/>
            <person name="Arachchi H.M."/>
            <person name="Berlin A."/>
            <person name="Chapman S.B."/>
            <person name="Gearin G."/>
            <person name="Goldberg J."/>
            <person name="Griggs A."/>
            <person name="Gujja S."/>
            <person name="Hansen M."/>
            <person name="Heiman D."/>
            <person name="Howarth C."/>
            <person name="Larimer J."/>
            <person name="Lui A."/>
            <person name="MacDonald P.J.P."/>
            <person name="McCowen C."/>
            <person name="Montmayeur A."/>
            <person name="Murphy C."/>
            <person name="Neiman D."/>
            <person name="Pearson M."/>
            <person name="Priest M."/>
            <person name="Roberts A."/>
            <person name="Saif S."/>
            <person name="Shea T."/>
            <person name="Sisk P."/>
            <person name="Stolte C."/>
            <person name="Sykes S."/>
            <person name="Wortman J."/>
            <person name="Nusbaum C."/>
            <person name="Birren B."/>
        </authorList>
    </citation>
    <scope>NUCLEOTIDE SEQUENCE [LARGE SCALE GENOMIC DNA]</scope>
    <source>
        <strain evidence="2 3">ATCC 38327</strain>
    </source>
</reference>
<dbReference type="EMBL" id="GG745368">
    <property type="protein sequence ID" value="KNE70871.1"/>
    <property type="molecule type" value="Genomic_DNA"/>
</dbReference>
<feature type="region of interest" description="Disordered" evidence="1">
    <location>
        <begin position="43"/>
        <end position="78"/>
    </location>
</feature>
<dbReference type="VEuPathDB" id="FungiDB:AMAG_14973"/>
<proteinExistence type="predicted"/>
<gene>
    <name evidence="2" type="ORF">AMAG_14973</name>
</gene>
<keyword evidence="3" id="KW-1185">Reference proteome</keyword>
<sequence>MSTSTGARAGAPPPRMSTGAVGSLPRASLSGAAAALLAARRTSTMIQQASPTTPAPPTGIPAAGRRRSSSSSGSSALHPRILDAVASRPTYDVSEPGVNVNLEMRMVDTDLADLRAAILKLERDVKETFVARRVATGAAALFPDAAALGGGAGGGAAMGNAAYATASTAGSGGGGSAAGNEYFDDLVLRAKMELALFKEAQAKEAEERVRVIFG</sequence>
<name>A0A0L0T842_ALLM3</name>
<dbReference type="AlphaFoldDB" id="A0A0L0T842"/>
<evidence type="ECO:0000313" key="3">
    <source>
        <dbReference type="Proteomes" id="UP000054350"/>
    </source>
</evidence>
<organism evidence="2 3">
    <name type="scientific">Allomyces macrogynus (strain ATCC 38327)</name>
    <name type="common">Allomyces javanicus var. macrogynus</name>
    <dbReference type="NCBI Taxonomy" id="578462"/>
    <lineage>
        <taxon>Eukaryota</taxon>
        <taxon>Fungi</taxon>
        <taxon>Fungi incertae sedis</taxon>
        <taxon>Blastocladiomycota</taxon>
        <taxon>Blastocladiomycetes</taxon>
        <taxon>Blastocladiales</taxon>
        <taxon>Blastocladiaceae</taxon>
        <taxon>Allomyces</taxon>
    </lineage>
</organism>
<evidence type="ECO:0000313" key="2">
    <source>
        <dbReference type="EMBL" id="KNE70871.1"/>
    </source>
</evidence>
<protein>
    <submittedName>
        <fullName evidence="2">Uncharacterized protein</fullName>
    </submittedName>
</protein>
<evidence type="ECO:0000256" key="1">
    <source>
        <dbReference type="SAM" id="MobiDB-lite"/>
    </source>
</evidence>